<sequence length="164" mass="18751">MSNNYDICEDSDDSVKDKDYEPETTVKRRNNAFKIFDIKDSSSSSRQIIKPAYIHNALSTSSQIYHQTTSANKPVSRLENEQEHTDDMLVVTSEMITDVENISMSPILNDKSVTKSGIPRKRRKFDLPLLEREISKAAKKETYDMLAEKNLGFVFVNHFIISSP</sequence>
<name>A0A6P7G200_DIAVI</name>
<accession>A0A6P7G200</accession>
<protein>
    <submittedName>
        <fullName evidence="2">Uncharacterized protein LOC114336742</fullName>
    </submittedName>
</protein>
<feature type="compositionally biased region" description="Basic and acidic residues" evidence="1">
    <location>
        <begin position="13"/>
        <end position="23"/>
    </location>
</feature>
<gene>
    <name evidence="2" type="primary">LOC114336742</name>
</gene>
<dbReference type="RefSeq" id="XP_028142911.1">
    <property type="nucleotide sequence ID" value="XM_028287110.1"/>
</dbReference>
<reference evidence="2" key="1">
    <citation type="submission" date="2025-08" db="UniProtKB">
        <authorList>
            <consortium name="RefSeq"/>
        </authorList>
    </citation>
    <scope>IDENTIFICATION</scope>
    <source>
        <tissue evidence="2">Whole insect</tissue>
    </source>
</reference>
<organism evidence="2">
    <name type="scientific">Diabrotica virgifera virgifera</name>
    <name type="common">western corn rootworm</name>
    <dbReference type="NCBI Taxonomy" id="50390"/>
    <lineage>
        <taxon>Eukaryota</taxon>
        <taxon>Metazoa</taxon>
        <taxon>Ecdysozoa</taxon>
        <taxon>Arthropoda</taxon>
        <taxon>Hexapoda</taxon>
        <taxon>Insecta</taxon>
        <taxon>Pterygota</taxon>
        <taxon>Neoptera</taxon>
        <taxon>Endopterygota</taxon>
        <taxon>Coleoptera</taxon>
        <taxon>Polyphaga</taxon>
        <taxon>Cucujiformia</taxon>
        <taxon>Chrysomeloidea</taxon>
        <taxon>Chrysomelidae</taxon>
        <taxon>Galerucinae</taxon>
        <taxon>Diabroticina</taxon>
        <taxon>Diabroticites</taxon>
        <taxon>Diabrotica</taxon>
    </lineage>
</organism>
<evidence type="ECO:0000313" key="2">
    <source>
        <dbReference type="RefSeq" id="XP_028142911.1"/>
    </source>
</evidence>
<dbReference type="AlphaFoldDB" id="A0A6P7G200"/>
<proteinExistence type="predicted"/>
<feature type="region of interest" description="Disordered" evidence="1">
    <location>
        <begin position="1"/>
        <end position="23"/>
    </location>
</feature>
<dbReference type="InParanoid" id="A0A6P7G200"/>
<evidence type="ECO:0000256" key="1">
    <source>
        <dbReference type="SAM" id="MobiDB-lite"/>
    </source>
</evidence>